<comment type="cofactor">
    <cofactor evidence="1">
        <name>FAD</name>
        <dbReference type="ChEBI" id="CHEBI:57692"/>
    </cofactor>
</comment>
<dbReference type="InterPro" id="IPR016164">
    <property type="entry name" value="FAD-linked_Oxase-like_C"/>
</dbReference>
<dbReference type="GO" id="GO:0005739">
    <property type="term" value="C:mitochondrion"/>
    <property type="evidence" value="ECO:0007669"/>
    <property type="project" value="TreeGrafter"/>
</dbReference>
<dbReference type="InterPro" id="IPR016167">
    <property type="entry name" value="FAD-bd_PCMH_sub1"/>
</dbReference>
<dbReference type="Proteomes" id="UP001515480">
    <property type="component" value="Unassembled WGS sequence"/>
</dbReference>
<dbReference type="Gene3D" id="3.30.465.10">
    <property type="match status" value="1"/>
</dbReference>
<dbReference type="Gene3D" id="3.30.70.2740">
    <property type="match status" value="1"/>
</dbReference>
<dbReference type="GO" id="GO:0016491">
    <property type="term" value="F:oxidoreductase activity"/>
    <property type="evidence" value="ECO:0007669"/>
    <property type="project" value="UniProtKB-KW"/>
</dbReference>
<accession>A0AB34JLV9</accession>
<dbReference type="FunFam" id="3.30.43.10:FF:000011">
    <property type="entry name" value="D-lactate dehydrogenase (Cytochrome)"/>
    <property type="match status" value="1"/>
</dbReference>
<protein>
    <recommendedName>
        <fullName evidence="7">FAD-binding PCMH-type domain-containing protein</fullName>
    </recommendedName>
</protein>
<dbReference type="Pfam" id="PF01565">
    <property type="entry name" value="FAD_binding_4"/>
    <property type="match status" value="1"/>
</dbReference>
<keyword evidence="4" id="KW-0274">FAD</keyword>
<reference evidence="8 9" key="1">
    <citation type="journal article" date="2024" name="Science">
        <title>Giant polyketide synthase enzymes in the biosynthesis of giant marine polyether toxins.</title>
        <authorList>
            <person name="Fallon T.R."/>
            <person name="Shende V.V."/>
            <person name="Wierzbicki I.H."/>
            <person name="Pendleton A.L."/>
            <person name="Watervoot N.F."/>
            <person name="Auber R.P."/>
            <person name="Gonzalez D.J."/>
            <person name="Wisecaver J.H."/>
            <person name="Moore B.S."/>
        </authorList>
    </citation>
    <scope>NUCLEOTIDE SEQUENCE [LARGE SCALE GENOMIC DNA]</scope>
    <source>
        <strain evidence="8 9">12B1</strain>
    </source>
</reference>
<evidence type="ECO:0000256" key="2">
    <source>
        <dbReference type="ARBA" id="ARBA00008000"/>
    </source>
</evidence>
<dbReference type="SUPFAM" id="SSF55103">
    <property type="entry name" value="FAD-linked oxidases, C-terminal domain"/>
    <property type="match status" value="1"/>
</dbReference>
<comment type="similarity">
    <text evidence="2">Belongs to the FAD-binding oxidoreductase/transferase type 4 family.</text>
</comment>
<keyword evidence="3" id="KW-0285">Flavoprotein</keyword>
<sequence length="545" mass="57563">MRFLRLASPRTRAACSFSSHLTPLDGSSRLAPLDGSSHLTPLDGSSRLAPLDGFSRLTHLDVEHFASIVGGEHVITAAASLHAYNTDWTRAHTGEAPLALRPSSTAQVSRLLAHCHARRLPLVPQGGNTGLVRGGVPLAQELVLSLGRMDRVLSFSEGVLACEAGCVLQALETHVGARGHVMPLDLGAKGSCMIGGNLATNAGGVRFLRYGSLRASTLGLVAVLADGTVLDSMRALRKDNTGYDLKQLFIGSEGTLGVITECAIACPPAPASTQLAFLGLPSFAAVLRTHAAAAASLSDVLSACEFLDASSHSLTTRGACPPLPSAHAMYMLIELGGADAAALEARLLSFLQRAAEEADVSDAVVAQSAAQAAALWRVREDVPSALLREGHVYKYDVSLPLPRLYELVEATRRRVAPLGARVSGFGHVGDGNLHLNAVTPGEGQLRREVREALEPFVYEWVGAAGGSVSAEHGIGATKRHVLHFSKSAAMIELMRKTKRLLDPHGILNPNKVIPDESVSDAYPTPDVRHDDPRRRPTGTHPPIGS</sequence>
<gene>
    <name evidence="8" type="ORF">AB1Y20_021873</name>
</gene>
<dbReference type="PANTHER" id="PTHR43716:SF1">
    <property type="entry name" value="D-2-HYDROXYGLUTARATE DEHYDROGENASE, MITOCHONDRIAL"/>
    <property type="match status" value="1"/>
</dbReference>
<name>A0AB34JLV9_PRYPA</name>
<feature type="region of interest" description="Disordered" evidence="6">
    <location>
        <begin position="504"/>
        <end position="545"/>
    </location>
</feature>
<dbReference type="InterPro" id="IPR016166">
    <property type="entry name" value="FAD-bd_PCMH"/>
</dbReference>
<evidence type="ECO:0000259" key="7">
    <source>
        <dbReference type="PROSITE" id="PS51387"/>
    </source>
</evidence>
<evidence type="ECO:0000256" key="5">
    <source>
        <dbReference type="ARBA" id="ARBA00023002"/>
    </source>
</evidence>
<feature type="domain" description="FAD-binding PCMH-type" evidence="7">
    <location>
        <begin position="92"/>
        <end position="269"/>
    </location>
</feature>
<organism evidence="8 9">
    <name type="scientific">Prymnesium parvum</name>
    <name type="common">Toxic golden alga</name>
    <dbReference type="NCBI Taxonomy" id="97485"/>
    <lineage>
        <taxon>Eukaryota</taxon>
        <taxon>Haptista</taxon>
        <taxon>Haptophyta</taxon>
        <taxon>Prymnesiophyceae</taxon>
        <taxon>Prymnesiales</taxon>
        <taxon>Prymnesiaceae</taxon>
        <taxon>Prymnesium</taxon>
    </lineage>
</organism>
<dbReference type="Gene3D" id="3.30.70.2190">
    <property type="match status" value="1"/>
</dbReference>
<evidence type="ECO:0000313" key="8">
    <source>
        <dbReference type="EMBL" id="KAL1522237.1"/>
    </source>
</evidence>
<dbReference type="Gene3D" id="3.30.43.10">
    <property type="entry name" value="Uridine Diphospho-n-acetylenolpyruvylglucosamine Reductase, domain 2"/>
    <property type="match status" value="1"/>
</dbReference>
<dbReference type="InterPro" id="IPR004113">
    <property type="entry name" value="FAD-bd_oxidored_4_C"/>
</dbReference>
<dbReference type="SUPFAM" id="SSF56176">
    <property type="entry name" value="FAD-binding/transporter-associated domain-like"/>
    <property type="match status" value="1"/>
</dbReference>
<evidence type="ECO:0000256" key="6">
    <source>
        <dbReference type="SAM" id="MobiDB-lite"/>
    </source>
</evidence>
<evidence type="ECO:0000256" key="3">
    <source>
        <dbReference type="ARBA" id="ARBA00022630"/>
    </source>
</evidence>
<dbReference type="InterPro" id="IPR016171">
    <property type="entry name" value="Vanillyl_alc_oxidase_C-sub2"/>
</dbReference>
<dbReference type="InterPro" id="IPR016169">
    <property type="entry name" value="FAD-bd_PCMH_sub2"/>
</dbReference>
<evidence type="ECO:0000256" key="4">
    <source>
        <dbReference type="ARBA" id="ARBA00022827"/>
    </source>
</evidence>
<dbReference type="InterPro" id="IPR036318">
    <property type="entry name" value="FAD-bd_PCMH-like_sf"/>
</dbReference>
<dbReference type="Gene3D" id="1.10.45.10">
    <property type="entry name" value="Vanillyl-alcohol Oxidase, Chain A, domain 4"/>
    <property type="match status" value="1"/>
</dbReference>
<dbReference type="PROSITE" id="PS51387">
    <property type="entry name" value="FAD_PCMH"/>
    <property type="match status" value="1"/>
</dbReference>
<proteinExistence type="inferred from homology"/>
<evidence type="ECO:0000313" key="9">
    <source>
        <dbReference type="Proteomes" id="UP001515480"/>
    </source>
</evidence>
<dbReference type="FunFam" id="1.10.45.10:FF:000001">
    <property type="entry name" value="D-lactate dehydrogenase mitochondrial"/>
    <property type="match status" value="1"/>
</dbReference>
<dbReference type="Pfam" id="PF02913">
    <property type="entry name" value="FAD-oxidase_C"/>
    <property type="match status" value="1"/>
</dbReference>
<dbReference type="InterPro" id="IPR006094">
    <property type="entry name" value="Oxid_FAD_bind_N"/>
</dbReference>
<dbReference type="AlphaFoldDB" id="A0AB34JLV9"/>
<dbReference type="EMBL" id="JBGBPQ010000007">
    <property type="protein sequence ID" value="KAL1522237.1"/>
    <property type="molecule type" value="Genomic_DNA"/>
</dbReference>
<keyword evidence="5" id="KW-0560">Oxidoreductase</keyword>
<comment type="caution">
    <text evidence="8">The sequence shown here is derived from an EMBL/GenBank/DDBJ whole genome shotgun (WGS) entry which is preliminary data.</text>
</comment>
<dbReference type="GO" id="GO:0071949">
    <property type="term" value="F:FAD binding"/>
    <property type="evidence" value="ECO:0007669"/>
    <property type="project" value="InterPro"/>
</dbReference>
<dbReference type="FunFam" id="3.30.465.10:FF:000001">
    <property type="entry name" value="D-2-hydroxyglutarate dehydrogenase, mitochondrial"/>
    <property type="match status" value="1"/>
</dbReference>
<evidence type="ECO:0000256" key="1">
    <source>
        <dbReference type="ARBA" id="ARBA00001974"/>
    </source>
</evidence>
<dbReference type="InterPro" id="IPR051264">
    <property type="entry name" value="FAD-oxidored/transferase_4"/>
</dbReference>
<dbReference type="PANTHER" id="PTHR43716">
    <property type="entry name" value="D-2-HYDROXYGLUTARATE DEHYDROGENASE, MITOCHONDRIAL"/>
    <property type="match status" value="1"/>
</dbReference>
<keyword evidence="9" id="KW-1185">Reference proteome</keyword>